<feature type="coiled-coil region" evidence="1">
    <location>
        <begin position="50"/>
        <end position="84"/>
    </location>
</feature>
<evidence type="ECO:0000313" key="2">
    <source>
        <dbReference type="EMBL" id="QSF54702.1"/>
    </source>
</evidence>
<dbReference type="Proteomes" id="UP000662957">
    <property type="component" value="Chromosome"/>
</dbReference>
<accession>A0ABX7LS43</accession>
<sequence>MKRSIARRALPGGRVAALEADFDQMMSGWNQHIPQILAEIGQARRAMAEGDQTREQIGELEAALQALTAEVKHLEGQLNMLTRTRNDKGEQI</sequence>
<gene>
    <name evidence="2" type="ORF">JX001_02445</name>
</gene>
<name>A0ABX7LS43_9CAUL</name>
<keyword evidence="3" id="KW-1185">Reference proteome</keyword>
<protein>
    <submittedName>
        <fullName evidence="2">Uncharacterized protein</fullName>
    </submittedName>
</protein>
<proteinExistence type="predicted"/>
<organism evidence="2 3">
    <name type="scientific">Brevundimonas fontaquae</name>
    <dbReference type="NCBI Taxonomy" id="2813778"/>
    <lineage>
        <taxon>Bacteria</taxon>
        <taxon>Pseudomonadati</taxon>
        <taxon>Pseudomonadota</taxon>
        <taxon>Alphaproteobacteria</taxon>
        <taxon>Caulobacterales</taxon>
        <taxon>Caulobacteraceae</taxon>
        <taxon>Brevundimonas</taxon>
    </lineage>
</organism>
<reference evidence="2 3" key="1">
    <citation type="submission" date="2021-02" db="EMBL/GenBank/DDBJ databases">
        <title>Brevundimonas sp. CS1 genome sequence.</title>
        <authorList>
            <person name="Lee K."/>
            <person name="Choi Y.-J."/>
            <person name="Son H.-R."/>
        </authorList>
    </citation>
    <scope>NUCLEOTIDE SEQUENCE [LARGE SCALE GENOMIC DNA]</scope>
    <source>
        <strain evidence="2 3">CS1</strain>
    </source>
</reference>
<keyword evidence="1" id="KW-0175">Coiled coil</keyword>
<dbReference type="EMBL" id="CP070968">
    <property type="protein sequence ID" value="QSF54702.1"/>
    <property type="molecule type" value="Genomic_DNA"/>
</dbReference>
<dbReference type="RefSeq" id="WP_205682140.1">
    <property type="nucleotide sequence ID" value="NZ_CP070968.1"/>
</dbReference>
<evidence type="ECO:0000313" key="3">
    <source>
        <dbReference type="Proteomes" id="UP000662957"/>
    </source>
</evidence>
<evidence type="ECO:0000256" key="1">
    <source>
        <dbReference type="SAM" id="Coils"/>
    </source>
</evidence>